<proteinExistence type="predicted"/>
<evidence type="ECO:0000313" key="1">
    <source>
        <dbReference type="EMBL" id="KKP74703.1"/>
    </source>
</evidence>
<reference evidence="1 2" key="1">
    <citation type="journal article" date="2015" name="Nature">
        <title>rRNA introns, odd ribosomes, and small enigmatic genomes across a large radiation of phyla.</title>
        <authorList>
            <person name="Brown C.T."/>
            <person name="Hug L.A."/>
            <person name="Thomas B.C."/>
            <person name="Sharon I."/>
            <person name="Castelle C.J."/>
            <person name="Singh A."/>
            <person name="Wilkins M.J."/>
            <person name="Williams K.H."/>
            <person name="Banfield J.F."/>
        </authorList>
    </citation>
    <scope>NUCLEOTIDE SEQUENCE [LARGE SCALE GENOMIC DNA]</scope>
</reference>
<sequence>MHYKETPFGFEYGDVKISRFFSDDKKGWVTIGLETSKHNRDKNTEIQIYVTKTGKIRIHDRRGEWKKPL</sequence>
<dbReference type="Proteomes" id="UP000034816">
    <property type="component" value="Unassembled WGS sequence"/>
</dbReference>
<name>A0A0G0BZS6_9BACT</name>
<organism evidence="1 2">
    <name type="scientific">candidate division WS6 bacterium GW2011_GWF1_35_23</name>
    <dbReference type="NCBI Taxonomy" id="1619097"/>
    <lineage>
        <taxon>Bacteria</taxon>
        <taxon>Candidatus Dojkabacteria</taxon>
    </lineage>
</organism>
<dbReference type="EMBL" id="LBQH01000037">
    <property type="protein sequence ID" value="KKP74703.1"/>
    <property type="molecule type" value="Genomic_DNA"/>
</dbReference>
<evidence type="ECO:0000313" key="2">
    <source>
        <dbReference type="Proteomes" id="UP000034816"/>
    </source>
</evidence>
<accession>A0A0G0BZS6</accession>
<dbReference type="AlphaFoldDB" id="A0A0G0BZS6"/>
<gene>
    <name evidence="1" type="ORF">UR73_C0037G0012</name>
</gene>
<comment type="caution">
    <text evidence="1">The sequence shown here is derived from an EMBL/GenBank/DDBJ whole genome shotgun (WGS) entry which is preliminary data.</text>
</comment>
<protein>
    <submittedName>
        <fullName evidence="1">Uncharacterized protein</fullName>
    </submittedName>
</protein>